<accession>A0A026W333</accession>
<evidence type="ECO:0000313" key="3">
    <source>
        <dbReference type="Proteomes" id="UP000053097"/>
    </source>
</evidence>
<feature type="region of interest" description="Disordered" evidence="1">
    <location>
        <begin position="120"/>
        <end position="154"/>
    </location>
</feature>
<dbReference type="AlphaFoldDB" id="A0A026W333"/>
<feature type="compositionally biased region" description="Acidic residues" evidence="1">
    <location>
        <begin position="62"/>
        <end position="73"/>
    </location>
</feature>
<keyword evidence="3" id="KW-1185">Reference proteome</keyword>
<dbReference type="EMBL" id="KK107455">
    <property type="protein sequence ID" value="EZA50482.1"/>
    <property type="molecule type" value="Genomic_DNA"/>
</dbReference>
<feature type="region of interest" description="Disordered" evidence="1">
    <location>
        <begin position="25"/>
        <end position="92"/>
    </location>
</feature>
<protein>
    <submittedName>
        <fullName evidence="2">Uncharacterized protein</fullName>
    </submittedName>
</protein>
<reference evidence="2 3" key="1">
    <citation type="journal article" date="2014" name="Curr. Biol.">
        <title>The genome of the clonal raider ant Cerapachys biroi.</title>
        <authorList>
            <person name="Oxley P.R."/>
            <person name="Ji L."/>
            <person name="Fetter-Pruneda I."/>
            <person name="McKenzie S.K."/>
            <person name="Li C."/>
            <person name="Hu H."/>
            <person name="Zhang G."/>
            <person name="Kronauer D.J."/>
        </authorList>
    </citation>
    <scope>NUCLEOTIDE SEQUENCE [LARGE SCALE GENOMIC DNA]</scope>
</reference>
<organism evidence="2 3">
    <name type="scientific">Ooceraea biroi</name>
    <name type="common">Clonal raider ant</name>
    <name type="synonym">Cerapachys biroi</name>
    <dbReference type="NCBI Taxonomy" id="2015173"/>
    <lineage>
        <taxon>Eukaryota</taxon>
        <taxon>Metazoa</taxon>
        <taxon>Ecdysozoa</taxon>
        <taxon>Arthropoda</taxon>
        <taxon>Hexapoda</taxon>
        <taxon>Insecta</taxon>
        <taxon>Pterygota</taxon>
        <taxon>Neoptera</taxon>
        <taxon>Endopterygota</taxon>
        <taxon>Hymenoptera</taxon>
        <taxon>Apocrita</taxon>
        <taxon>Aculeata</taxon>
        <taxon>Formicoidea</taxon>
        <taxon>Formicidae</taxon>
        <taxon>Dorylinae</taxon>
        <taxon>Ooceraea</taxon>
    </lineage>
</organism>
<name>A0A026W333_OOCBI</name>
<sequence>MDTNRRNGRAPPRFRIRISIRRDSNGWLPPVARHGGLQSPRRLHHRYLETEQKRGTSRAINEEEDEEKNDEEERSNRGRKRKKFHTARSFAEVGERRWREEKKVFICGLPLRSGANGGLKSYAIERRRSPPHPRARRSRRKSASSRRDQPVDPTAIAERAIMAERIAFAIAVCPFERSTGPS</sequence>
<evidence type="ECO:0000313" key="2">
    <source>
        <dbReference type="EMBL" id="EZA50482.1"/>
    </source>
</evidence>
<gene>
    <name evidence="2" type="ORF">X777_10675</name>
</gene>
<feature type="compositionally biased region" description="Basic residues" evidence="1">
    <location>
        <begin position="77"/>
        <end position="86"/>
    </location>
</feature>
<feature type="compositionally biased region" description="Basic residues" evidence="1">
    <location>
        <begin position="129"/>
        <end position="144"/>
    </location>
</feature>
<dbReference type="Proteomes" id="UP000053097">
    <property type="component" value="Unassembled WGS sequence"/>
</dbReference>
<proteinExistence type="predicted"/>
<evidence type="ECO:0000256" key="1">
    <source>
        <dbReference type="SAM" id="MobiDB-lite"/>
    </source>
</evidence>